<dbReference type="Pfam" id="PF07885">
    <property type="entry name" value="Ion_trans_2"/>
    <property type="match status" value="1"/>
</dbReference>
<gene>
    <name evidence="3" type="ORF">QF206_01230</name>
</gene>
<feature type="transmembrane region" description="Helical" evidence="1">
    <location>
        <begin position="145"/>
        <end position="166"/>
    </location>
</feature>
<keyword evidence="3" id="KW-0813">Transport</keyword>
<feature type="transmembrane region" description="Helical" evidence="1">
    <location>
        <begin position="44"/>
        <end position="65"/>
    </location>
</feature>
<keyword evidence="3" id="KW-0407">Ion channel</keyword>
<comment type="caution">
    <text evidence="3">The sequence shown here is derived from an EMBL/GenBank/DDBJ whole genome shotgun (WGS) entry which is preliminary data.</text>
</comment>
<evidence type="ECO:0000256" key="1">
    <source>
        <dbReference type="SAM" id="Phobius"/>
    </source>
</evidence>
<keyword evidence="3" id="KW-0406">Ion transport</keyword>
<dbReference type="InterPro" id="IPR013099">
    <property type="entry name" value="K_chnl_dom"/>
</dbReference>
<organism evidence="3 4">
    <name type="scientific">Ruicaihuangia caeni</name>
    <dbReference type="NCBI Taxonomy" id="3042517"/>
    <lineage>
        <taxon>Bacteria</taxon>
        <taxon>Bacillati</taxon>
        <taxon>Actinomycetota</taxon>
        <taxon>Actinomycetes</taxon>
        <taxon>Micrococcales</taxon>
        <taxon>Microbacteriaceae</taxon>
        <taxon>Ruicaihuangia</taxon>
    </lineage>
</organism>
<dbReference type="Gene3D" id="1.10.287.70">
    <property type="match status" value="1"/>
</dbReference>
<keyword evidence="1" id="KW-0812">Transmembrane</keyword>
<evidence type="ECO:0000313" key="4">
    <source>
        <dbReference type="Proteomes" id="UP001321506"/>
    </source>
</evidence>
<reference evidence="3 4" key="1">
    <citation type="submission" date="2023-04" db="EMBL/GenBank/DDBJ databases">
        <title>Klugiella caeni sp. nov. isolated from the sludge of biochemical tank.</title>
        <authorList>
            <person name="Geng K."/>
        </authorList>
    </citation>
    <scope>NUCLEOTIDE SEQUENCE [LARGE SCALE GENOMIC DNA]</scope>
    <source>
        <strain evidence="3 4">YN-L-19</strain>
    </source>
</reference>
<feature type="domain" description="Potassium channel" evidence="2">
    <location>
        <begin position="90"/>
        <end position="168"/>
    </location>
</feature>
<dbReference type="SUPFAM" id="SSF81324">
    <property type="entry name" value="Voltage-gated potassium channels"/>
    <property type="match status" value="1"/>
</dbReference>
<sequence>MKAEPAPPNARPTRVVLIVGLLRAALTAVVVTLAYFLLPLDRMRAAPLWISLGVAGAALLLLATWEVRGISRSRYPAIRAVQALALTVPLYVLLFAATYYGMAVENPHNFEPSGLTRVDMLYFTVTTLATVGFGDIAAASQEARLLVTVQMILNLLILGAGIRVFVGAVRSRRATNRAQQAP</sequence>
<accession>A0AAW6T878</accession>
<proteinExistence type="predicted"/>
<dbReference type="EMBL" id="JASATX010000001">
    <property type="protein sequence ID" value="MDI2097590.1"/>
    <property type="molecule type" value="Genomic_DNA"/>
</dbReference>
<dbReference type="AlphaFoldDB" id="A0AAW6T878"/>
<keyword evidence="4" id="KW-1185">Reference proteome</keyword>
<feature type="transmembrane region" description="Helical" evidence="1">
    <location>
        <begin position="77"/>
        <end position="100"/>
    </location>
</feature>
<keyword evidence="1" id="KW-0472">Membrane</keyword>
<dbReference type="GO" id="GO:0034220">
    <property type="term" value="P:monoatomic ion transmembrane transport"/>
    <property type="evidence" value="ECO:0007669"/>
    <property type="project" value="UniProtKB-KW"/>
</dbReference>
<dbReference type="Proteomes" id="UP001321506">
    <property type="component" value="Unassembled WGS sequence"/>
</dbReference>
<keyword evidence="1" id="KW-1133">Transmembrane helix</keyword>
<evidence type="ECO:0000313" key="3">
    <source>
        <dbReference type="EMBL" id="MDI2097590.1"/>
    </source>
</evidence>
<protein>
    <submittedName>
        <fullName evidence="3">Potassium channel family protein</fullName>
    </submittedName>
</protein>
<feature type="transmembrane region" description="Helical" evidence="1">
    <location>
        <begin position="15"/>
        <end position="38"/>
    </location>
</feature>
<dbReference type="RefSeq" id="WP_281487379.1">
    <property type="nucleotide sequence ID" value="NZ_CP159582.1"/>
</dbReference>
<evidence type="ECO:0000259" key="2">
    <source>
        <dbReference type="Pfam" id="PF07885"/>
    </source>
</evidence>
<name>A0AAW6T878_9MICO</name>